<reference evidence="4 5" key="1">
    <citation type="submission" date="2017-09" db="EMBL/GenBank/DDBJ databases">
        <title>Mdr eskape-Ghana.</title>
        <authorList>
            <person name="Agyepong N."/>
            <person name="Janice J."/>
            <person name="Samuelsen O."/>
            <person name="Owusu-Ofori A."/>
            <person name="Sundsfjord A."/>
            <person name="Essack S."/>
            <person name="Pedersen T."/>
        </authorList>
    </citation>
    <scope>NUCLEOTIDE SEQUENCE [LARGE SCALE GENOMIC DNA]</scope>
    <source>
        <strain evidence="4 5">46</strain>
    </source>
</reference>
<protein>
    <submittedName>
        <fullName evidence="4">LacI family transcriptional regulator</fullName>
    </submittedName>
</protein>
<dbReference type="RefSeq" id="WP_004202400.1">
    <property type="nucleotide sequence ID" value="NZ_AOGO01000007.1"/>
</dbReference>
<dbReference type="AlphaFoldDB" id="A0A222VF35"/>
<dbReference type="CDD" id="cd01392">
    <property type="entry name" value="HTH_LacI"/>
    <property type="match status" value="1"/>
</dbReference>
<evidence type="ECO:0000313" key="4">
    <source>
        <dbReference type="EMBL" id="PCM61626.1"/>
    </source>
</evidence>
<accession>A0A222VF35</accession>
<gene>
    <name evidence="4" type="ORF">CP911_11965</name>
</gene>
<dbReference type="CDD" id="cd06307">
    <property type="entry name" value="PBP1_sugar_binding"/>
    <property type="match status" value="1"/>
</dbReference>
<keyword evidence="2" id="KW-0238">DNA-binding</keyword>
<dbReference type="Proteomes" id="UP000217648">
    <property type="component" value="Unassembled WGS sequence"/>
</dbReference>
<dbReference type="InterPro" id="IPR010982">
    <property type="entry name" value="Lambda_DNA-bd_dom_sf"/>
</dbReference>
<dbReference type="Gene3D" id="1.10.260.40">
    <property type="entry name" value="lambda repressor-like DNA-binding domains"/>
    <property type="match status" value="1"/>
</dbReference>
<name>A0A222VF35_9ENTR</name>
<dbReference type="PANTHER" id="PTHR30146">
    <property type="entry name" value="LACI-RELATED TRANSCRIPTIONAL REPRESSOR"/>
    <property type="match status" value="1"/>
</dbReference>
<dbReference type="InterPro" id="IPR028082">
    <property type="entry name" value="Peripla_BP_I"/>
</dbReference>
<proteinExistence type="predicted"/>
<evidence type="ECO:0000256" key="3">
    <source>
        <dbReference type="ARBA" id="ARBA00023163"/>
    </source>
</evidence>
<evidence type="ECO:0000256" key="1">
    <source>
        <dbReference type="ARBA" id="ARBA00023015"/>
    </source>
</evidence>
<dbReference type="GO" id="GO:0003700">
    <property type="term" value="F:DNA-binding transcription factor activity"/>
    <property type="evidence" value="ECO:0007669"/>
    <property type="project" value="TreeGrafter"/>
</dbReference>
<dbReference type="SUPFAM" id="SSF53822">
    <property type="entry name" value="Periplasmic binding protein-like I"/>
    <property type="match status" value="1"/>
</dbReference>
<dbReference type="Pfam" id="PF00356">
    <property type="entry name" value="LacI"/>
    <property type="match status" value="1"/>
</dbReference>
<dbReference type="PANTHER" id="PTHR30146:SF152">
    <property type="entry name" value="TRANSCRIPTIONAL REGULATORY PROTEIN"/>
    <property type="match status" value="1"/>
</dbReference>
<dbReference type="InterPro" id="IPR025997">
    <property type="entry name" value="SBP_2_dom"/>
</dbReference>
<evidence type="ECO:0000256" key="2">
    <source>
        <dbReference type="ARBA" id="ARBA00023125"/>
    </source>
</evidence>
<dbReference type="KEGG" id="kqu:AVR78_11050"/>
<dbReference type="PROSITE" id="PS50932">
    <property type="entry name" value="HTH_LACI_2"/>
    <property type="match status" value="1"/>
</dbReference>
<dbReference type="InterPro" id="IPR000843">
    <property type="entry name" value="HTH_LacI"/>
</dbReference>
<dbReference type="GO" id="GO:0000976">
    <property type="term" value="F:transcription cis-regulatory region binding"/>
    <property type="evidence" value="ECO:0007669"/>
    <property type="project" value="TreeGrafter"/>
</dbReference>
<dbReference type="Gene3D" id="3.40.50.2300">
    <property type="match status" value="2"/>
</dbReference>
<keyword evidence="3" id="KW-0804">Transcription</keyword>
<keyword evidence="1" id="KW-0805">Transcription regulation</keyword>
<dbReference type="SUPFAM" id="SSF47413">
    <property type="entry name" value="lambda repressor-like DNA-binding domains"/>
    <property type="match status" value="1"/>
</dbReference>
<dbReference type="EMBL" id="NXHG01000005">
    <property type="protein sequence ID" value="PCM61626.1"/>
    <property type="molecule type" value="Genomic_DNA"/>
</dbReference>
<organism evidence="4 5">
    <name type="scientific">Klebsiella quasipneumoniae</name>
    <dbReference type="NCBI Taxonomy" id="1463165"/>
    <lineage>
        <taxon>Bacteria</taxon>
        <taxon>Pseudomonadati</taxon>
        <taxon>Pseudomonadota</taxon>
        <taxon>Gammaproteobacteria</taxon>
        <taxon>Enterobacterales</taxon>
        <taxon>Enterobacteriaceae</taxon>
        <taxon>Klebsiella/Raoultella group</taxon>
        <taxon>Klebsiella</taxon>
        <taxon>Klebsiella pneumoniae complex</taxon>
    </lineage>
</organism>
<evidence type="ECO:0000313" key="5">
    <source>
        <dbReference type="Proteomes" id="UP000217648"/>
    </source>
</evidence>
<comment type="caution">
    <text evidence="4">The sequence shown here is derived from an EMBL/GenBank/DDBJ whole genome shotgun (WGS) entry which is preliminary data.</text>
</comment>
<dbReference type="SMART" id="SM00354">
    <property type="entry name" value="HTH_LACI"/>
    <property type="match status" value="1"/>
</dbReference>
<sequence>MKNMSLAMLARQIGVGVATVDRVLNERGGVSPQTTRKVLQAAREAGLKRILPEEHRFPWQIELFLSSNDSFFFPQLAQDFAAVADSLGYRRLTLHRTFVPESQPATLARRIMRSCQQRQGIIVFGNDHPVVHDALRRCREAGVPVITLATDLPGADRLCHVGINQLQAGRTAGLMMGRMTPRPGEVLMVSGREDYSAHRLRIQGFREVLSQRFPHLQLNEVLAGEERREQITRLLEQALCRSRHIVGIYNTGLGNTQIAEALARHRRESDVCWITHERYNTTRQQLARGSLALTLDQNTRQHAQLAIDLMLRHLESGYQPQTYADGKVDFILYSAENVD</sequence>
<dbReference type="Pfam" id="PF13407">
    <property type="entry name" value="Peripla_BP_4"/>
    <property type="match status" value="1"/>
</dbReference>
<dbReference type="STRING" id="1463164.KQS06HV_50308"/>
<dbReference type="GO" id="GO:0055085">
    <property type="term" value="P:transmembrane transport"/>
    <property type="evidence" value="ECO:0007669"/>
    <property type="project" value="UniProtKB-ARBA"/>
</dbReference>